<evidence type="ECO:0000259" key="4">
    <source>
        <dbReference type="Pfam" id="PF25597"/>
    </source>
</evidence>
<organism evidence="5">
    <name type="scientific">Tanacetum cinerariifolium</name>
    <name type="common">Dalmatian daisy</name>
    <name type="synonym">Chrysanthemum cinerariifolium</name>
    <dbReference type="NCBI Taxonomy" id="118510"/>
    <lineage>
        <taxon>Eukaryota</taxon>
        <taxon>Viridiplantae</taxon>
        <taxon>Streptophyta</taxon>
        <taxon>Embryophyta</taxon>
        <taxon>Tracheophyta</taxon>
        <taxon>Spermatophyta</taxon>
        <taxon>Magnoliopsida</taxon>
        <taxon>eudicotyledons</taxon>
        <taxon>Gunneridae</taxon>
        <taxon>Pentapetalae</taxon>
        <taxon>asterids</taxon>
        <taxon>campanulids</taxon>
        <taxon>Asterales</taxon>
        <taxon>Asteraceae</taxon>
        <taxon>Asteroideae</taxon>
        <taxon>Anthemideae</taxon>
        <taxon>Anthemidinae</taxon>
        <taxon>Tanacetum</taxon>
    </lineage>
</organism>
<evidence type="ECO:0000259" key="3">
    <source>
        <dbReference type="Pfam" id="PF22936"/>
    </source>
</evidence>
<feature type="compositionally biased region" description="Basic and acidic residues" evidence="1">
    <location>
        <begin position="245"/>
        <end position="261"/>
    </location>
</feature>
<feature type="domain" description="GAG-pre-integrase" evidence="2">
    <location>
        <begin position="395"/>
        <end position="465"/>
    </location>
</feature>
<proteinExistence type="predicted"/>
<dbReference type="InterPro" id="IPR057670">
    <property type="entry name" value="SH3_retrovirus"/>
</dbReference>
<dbReference type="Pfam" id="PF25597">
    <property type="entry name" value="SH3_retrovirus"/>
    <property type="match status" value="1"/>
</dbReference>
<evidence type="ECO:0000313" key="5">
    <source>
        <dbReference type="EMBL" id="GEU74374.1"/>
    </source>
</evidence>
<name>A0A6L2MPT5_TANCI</name>
<dbReference type="Pfam" id="PF13976">
    <property type="entry name" value="gag_pre-integrs"/>
    <property type="match status" value="1"/>
</dbReference>
<feature type="domain" description="Retrovirus-related Pol polyprotein from transposon TNT 1-94-like beta-barrel" evidence="3">
    <location>
        <begin position="327"/>
        <end position="393"/>
    </location>
</feature>
<dbReference type="InterPro" id="IPR025724">
    <property type="entry name" value="GAG-pre-integrase_dom"/>
</dbReference>
<reference evidence="5" key="1">
    <citation type="journal article" date="2019" name="Sci. Rep.">
        <title>Draft genome of Tanacetum cinerariifolium, the natural source of mosquito coil.</title>
        <authorList>
            <person name="Yamashiro T."/>
            <person name="Shiraishi A."/>
            <person name="Satake H."/>
            <person name="Nakayama K."/>
        </authorList>
    </citation>
    <scope>NUCLEOTIDE SEQUENCE</scope>
</reference>
<feature type="domain" description="Retroviral polymerase SH3-like" evidence="4">
    <location>
        <begin position="469"/>
        <end position="515"/>
    </location>
</feature>
<dbReference type="EMBL" id="BKCJ010006872">
    <property type="protein sequence ID" value="GEU74374.1"/>
    <property type="molecule type" value="Genomic_DNA"/>
</dbReference>
<accession>A0A6L2MPT5</accession>
<dbReference type="InterPro" id="IPR054722">
    <property type="entry name" value="PolX-like_BBD"/>
</dbReference>
<gene>
    <name evidence="5" type="ORF">Tci_046352</name>
</gene>
<protein>
    <submittedName>
        <fullName evidence="5">Uncharacterized protein</fullName>
    </submittedName>
</protein>
<sequence length="580" mass="66423">MLNTNNNLQTQTSNDLHNAIMEAGGKDRPPMLAPGNYVQWKSRIKRYIDTKPNNELIHYCLQNPSYKFKWAERTIPVAEGSLKTTIEGYMENYKNVSQDIRNQLDAKAKDVQITLTWIDNYIYSTLDACPNAREMWKAIERLKQAKECKKLKWVKDAAYHKEKMLLYKQTEAIFQLNAEQADWRDDTDDEPEDQQLEVHYLHMAHIQAVTPDVVDNSGPIFNAEPLQKVQNDNDKYNVFADDDEHPEHPESVNDTYPDKQGDTNIPTDSLDMSNNGGHADQDDDDDLAREHLKKFQAELDRYHDVNYASKVELIKQKIKLVEIILLIVDSGYSKNMMGNLNLLSNFVEKFFGTVKFGNDQIAPILSYGDLVQGNVTIKRVYYIEGLNHNLFFVDLYSITLQDTSTPNLICLIAKASSSQAWLWHLRLSHLKFNTINLLLKYAIVTSLPKLKFVKDHLCSSCELRKAKHSENLDKMKEKGDACIFVGYSTQSRAYRVYNKRSRVIVETIHVNFDELPQMASDHVSSYPVPQCTTTALEECSLSPSPLSQENVPKVAETVTTSNELDLLFSLMFDELLNGTT</sequence>
<dbReference type="AlphaFoldDB" id="A0A6L2MPT5"/>
<feature type="region of interest" description="Disordered" evidence="1">
    <location>
        <begin position="237"/>
        <end position="284"/>
    </location>
</feature>
<feature type="compositionally biased region" description="Polar residues" evidence="1">
    <location>
        <begin position="262"/>
        <end position="276"/>
    </location>
</feature>
<dbReference type="Pfam" id="PF22936">
    <property type="entry name" value="Pol_BBD"/>
    <property type="match status" value="1"/>
</dbReference>
<evidence type="ECO:0000256" key="1">
    <source>
        <dbReference type="SAM" id="MobiDB-lite"/>
    </source>
</evidence>
<comment type="caution">
    <text evidence="5">The sequence shown here is derived from an EMBL/GenBank/DDBJ whole genome shotgun (WGS) entry which is preliminary data.</text>
</comment>
<evidence type="ECO:0000259" key="2">
    <source>
        <dbReference type="Pfam" id="PF13976"/>
    </source>
</evidence>